<gene>
    <name evidence="3" type="ORF">RHGRI_005127</name>
</gene>
<name>A0AAV6LBW8_9ERIC</name>
<evidence type="ECO:0000313" key="3">
    <source>
        <dbReference type="EMBL" id="KAG5562292.1"/>
    </source>
</evidence>
<keyword evidence="2" id="KW-0812">Transmembrane</keyword>
<keyword evidence="2" id="KW-0472">Membrane</keyword>
<dbReference type="AlphaFoldDB" id="A0AAV6LBW8"/>
<dbReference type="Proteomes" id="UP000823749">
    <property type="component" value="Chromosome 2"/>
</dbReference>
<comment type="caution">
    <text evidence="3">The sequence shown here is derived from an EMBL/GenBank/DDBJ whole genome shotgun (WGS) entry which is preliminary data.</text>
</comment>
<evidence type="ECO:0000256" key="2">
    <source>
        <dbReference type="SAM" id="Phobius"/>
    </source>
</evidence>
<protein>
    <submittedName>
        <fullName evidence="3">Uncharacterized protein</fullName>
    </submittedName>
</protein>
<organism evidence="3 4">
    <name type="scientific">Rhododendron griersonianum</name>
    <dbReference type="NCBI Taxonomy" id="479676"/>
    <lineage>
        <taxon>Eukaryota</taxon>
        <taxon>Viridiplantae</taxon>
        <taxon>Streptophyta</taxon>
        <taxon>Embryophyta</taxon>
        <taxon>Tracheophyta</taxon>
        <taxon>Spermatophyta</taxon>
        <taxon>Magnoliopsida</taxon>
        <taxon>eudicotyledons</taxon>
        <taxon>Gunneridae</taxon>
        <taxon>Pentapetalae</taxon>
        <taxon>asterids</taxon>
        <taxon>Ericales</taxon>
        <taxon>Ericaceae</taxon>
        <taxon>Ericoideae</taxon>
        <taxon>Rhodoreae</taxon>
        <taxon>Rhododendron</taxon>
    </lineage>
</organism>
<evidence type="ECO:0000256" key="1">
    <source>
        <dbReference type="SAM" id="MobiDB-lite"/>
    </source>
</evidence>
<sequence length="194" mass="20751">MPSQPPNLGVFGVVAVVWLQRSREAPTDELSDEDELLEVLESVVSSKQEPETLANIPAVSPDVGSGDSLTPHGMISPQPPEVKGVIVHSGLKLPKPPDIIDSEGKGRAAEKVPIGGHVINKSLSKAAIIDVSSSACLEFVQGLLWPDMPAVVQFNSLGQLLILLRFLRKQRYPVLLLFCYCCILLPAAAVCLGL</sequence>
<keyword evidence="4" id="KW-1185">Reference proteome</keyword>
<feature type="transmembrane region" description="Helical" evidence="2">
    <location>
        <begin position="174"/>
        <end position="193"/>
    </location>
</feature>
<dbReference type="EMBL" id="JACTNZ010000002">
    <property type="protein sequence ID" value="KAG5562292.1"/>
    <property type="molecule type" value="Genomic_DNA"/>
</dbReference>
<accession>A0AAV6LBW8</accession>
<evidence type="ECO:0000313" key="4">
    <source>
        <dbReference type="Proteomes" id="UP000823749"/>
    </source>
</evidence>
<feature type="region of interest" description="Disordered" evidence="1">
    <location>
        <begin position="48"/>
        <end position="67"/>
    </location>
</feature>
<proteinExistence type="predicted"/>
<reference evidence="3" key="1">
    <citation type="submission" date="2020-08" db="EMBL/GenBank/DDBJ databases">
        <title>Plant Genome Project.</title>
        <authorList>
            <person name="Zhang R.-G."/>
        </authorList>
    </citation>
    <scope>NUCLEOTIDE SEQUENCE</scope>
    <source>
        <strain evidence="3">WSP0</strain>
        <tissue evidence="3">Leaf</tissue>
    </source>
</reference>
<keyword evidence="2" id="KW-1133">Transmembrane helix</keyword>